<protein>
    <submittedName>
        <fullName evidence="1">Uncharacterized protein</fullName>
    </submittedName>
</protein>
<evidence type="ECO:0000313" key="1">
    <source>
        <dbReference type="EMBL" id="SEN71771.1"/>
    </source>
</evidence>
<organism evidence="1 2">
    <name type="scientific">Lihuaxuella thermophila</name>
    <dbReference type="NCBI Taxonomy" id="1173111"/>
    <lineage>
        <taxon>Bacteria</taxon>
        <taxon>Bacillati</taxon>
        <taxon>Bacillota</taxon>
        <taxon>Bacilli</taxon>
        <taxon>Bacillales</taxon>
        <taxon>Thermoactinomycetaceae</taxon>
        <taxon>Lihuaxuella</taxon>
    </lineage>
</organism>
<dbReference type="Proteomes" id="UP000199695">
    <property type="component" value="Unassembled WGS sequence"/>
</dbReference>
<sequence>MTGIKSEIMSAVDQLNEQDMRFLFALVIGYIDDEKILQAILERAESMER</sequence>
<reference evidence="1 2" key="1">
    <citation type="submission" date="2016-10" db="EMBL/GenBank/DDBJ databases">
        <authorList>
            <person name="de Groot N.N."/>
        </authorList>
    </citation>
    <scope>NUCLEOTIDE SEQUENCE [LARGE SCALE GENOMIC DNA]</scope>
    <source>
        <strain evidence="1 2">DSM 46701</strain>
    </source>
</reference>
<name>A0A1H8ITN5_9BACL</name>
<dbReference type="AlphaFoldDB" id="A0A1H8ITN5"/>
<accession>A0A1H8ITN5</accession>
<keyword evidence="2" id="KW-1185">Reference proteome</keyword>
<dbReference type="RefSeq" id="WP_170840001.1">
    <property type="nucleotide sequence ID" value="NZ_FOCQ01000019.1"/>
</dbReference>
<dbReference type="EMBL" id="FOCQ01000019">
    <property type="protein sequence ID" value="SEN71771.1"/>
    <property type="molecule type" value="Genomic_DNA"/>
</dbReference>
<evidence type="ECO:0000313" key="2">
    <source>
        <dbReference type="Proteomes" id="UP000199695"/>
    </source>
</evidence>
<proteinExistence type="predicted"/>
<gene>
    <name evidence="1" type="ORF">SAMN05444955_11949</name>
</gene>